<dbReference type="Pfam" id="PF11457">
    <property type="entry name" value="DUF3021"/>
    <property type="match status" value="1"/>
</dbReference>
<sequence length="156" mass="17599">MKATKIILSGFGGIFIGLGISMLISYLKIPNYLPLDPKSHVGLFFMNHHIHPSIMMLYCMFIWFIFGAVLGYSQVIFQKDWSILKSSLSHYLIAITTLIPVSILAGWLPAATLVGTILSIGVEFSLVYFIVWGLLYLSTKRKIETINRQLQDKNNT</sequence>
<dbReference type="PATRIC" id="fig|176090.4.peg.1632"/>
<keyword evidence="1" id="KW-0472">Membrane</keyword>
<proteinExistence type="predicted"/>
<dbReference type="RefSeq" id="WP_037617807.1">
    <property type="nucleotide sequence ID" value="NZ_JPEN01000098.1"/>
</dbReference>
<evidence type="ECO:0000313" key="2">
    <source>
        <dbReference type="EMBL" id="KGM36538.1"/>
    </source>
</evidence>
<evidence type="ECO:0000256" key="1">
    <source>
        <dbReference type="SAM" id="Phobius"/>
    </source>
</evidence>
<dbReference type="AlphaFoldDB" id="A0A0A0DF86"/>
<organism evidence="2 3">
    <name type="scientific">Streptococcus sinensis</name>
    <dbReference type="NCBI Taxonomy" id="176090"/>
    <lineage>
        <taxon>Bacteria</taxon>
        <taxon>Bacillati</taxon>
        <taxon>Bacillota</taxon>
        <taxon>Bacilli</taxon>
        <taxon>Lactobacillales</taxon>
        <taxon>Streptococcaceae</taxon>
        <taxon>Streptococcus</taxon>
    </lineage>
</organism>
<accession>A0A0A0DF86</accession>
<keyword evidence="1" id="KW-1133">Transmembrane helix</keyword>
<dbReference type="EMBL" id="JPEN01000098">
    <property type="protein sequence ID" value="KGM36538.1"/>
    <property type="molecule type" value="Genomic_DNA"/>
</dbReference>
<dbReference type="Proteomes" id="UP000030019">
    <property type="component" value="Unassembled WGS sequence"/>
</dbReference>
<protein>
    <recommendedName>
        <fullName evidence="4">Integral membrane protein</fullName>
    </recommendedName>
</protein>
<dbReference type="eggNOG" id="ENOG5032WBZ">
    <property type="taxonomic scope" value="Bacteria"/>
</dbReference>
<gene>
    <name evidence="2" type="ORF">SSIN_1685</name>
</gene>
<name>A0A0A0DF86_9STRE</name>
<feature type="transmembrane region" description="Helical" evidence="1">
    <location>
        <begin position="116"/>
        <end position="137"/>
    </location>
</feature>
<evidence type="ECO:0008006" key="4">
    <source>
        <dbReference type="Google" id="ProtNLM"/>
    </source>
</evidence>
<dbReference type="STRING" id="176090.SSIN_1685"/>
<feature type="transmembrane region" description="Helical" evidence="1">
    <location>
        <begin position="49"/>
        <end position="70"/>
    </location>
</feature>
<reference evidence="2 3" key="1">
    <citation type="submission" date="2014-06" db="EMBL/GenBank/DDBJ databases">
        <authorList>
            <person name="Teng J.L."/>
            <person name="Huang Y."/>
            <person name="Tse H."/>
            <person name="Lau S.K."/>
            <person name="Woo P.C."/>
        </authorList>
    </citation>
    <scope>NUCLEOTIDE SEQUENCE [LARGE SCALE GENOMIC DNA]</scope>
    <source>
        <strain evidence="2 3">HKU4</strain>
    </source>
</reference>
<feature type="transmembrane region" description="Helical" evidence="1">
    <location>
        <begin position="91"/>
        <end position="110"/>
    </location>
</feature>
<feature type="transmembrane region" description="Helical" evidence="1">
    <location>
        <begin position="7"/>
        <end position="29"/>
    </location>
</feature>
<dbReference type="InterPro" id="IPR021560">
    <property type="entry name" value="DUF3021"/>
</dbReference>
<keyword evidence="3" id="KW-1185">Reference proteome</keyword>
<comment type="caution">
    <text evidence="2">The sequence shown here is derived from an EMBL/GenBank/DDBJ whole genome shotgun (WGS) entry which is preliminary data.</text>
</comment>
<evidence type="ECO:0000313" key="3">
    <source>
        <dbReference type="Proteomes" id="UP000030019"/>
    </source>
</evidence>
<keyword evidence="1" id="KW-0812">Transmembrane</keyword>